<dbReference type="RefSeq" id="XP_040713406.1">
    <property type="nucleotide sequence ID" value="XM_040854752.1"/>
</dbReference>
<feature type="transmembrane region" description="Helical" evidence="2">
    <location>
        <begin position="72"/>
        <end position="93"/>
    </location>
</feature>
<dbReference type="OrthoDB" id="4524805at2759"/>
<feature type="compositionally biased region" description="Pro residues" evidence="1">
    <location>
        <begin position="432"/>
        <end position="441"/>
    </location>
</feature>
<protein>
    <submittedName>
        <fullName evidence="3">Uncharacterized protein</fullName>
    </submittedName>
</protein>
<dbReference type="STRING" id="1141098.A0A1Y2DQ71"/>
<sequence>MQPGLYSAAVSPQSVVILTSSAFITLCHSAPATPKRNNNPLGIDWDPAPAPEDGPPGAAGALRDPAYLPAQIGGIVGSYALSLVIVATLLLILAKKRREHIEAGELDLNEYVYDYECGFESGFEPNEHFPYPLALPKSPIKNFSHPTPIEAPTPVDNEDLNPYIYPSSPQSAVALGINPLVDQNVVAADREMAQQQLEEMYKYVMEQEEAKQAGVILEEPPAPILKQADHSVSSLQRPPEVAQRSGGILRKGRNKPAGLDLAKPEQPEKTQSRTSTFFSALKSPRKKPVKGISISSPIMTPMSGTFPRYEGEEMETIPPRHYAPAPPPPVPADQDPYARRTTRNLAPITPPDFSPESTMSIDERLEAQLGQRSHSRNPSQAPTEPDPASAISEKSTTPLVGLPSSPKPGVTRFPTLPSSPKPGASFSRNTPPLSPGLPTPKPGSTFTRANAPSAVRTGGALPLRAYEPSLASPSMQTTKQTTFERADRAPLSPGGLRTPWTGAPVPYSPYQPYTPVVPITPSLVTRQDRKRMRQLQPKTPTLEMVKSSDDIW</sequence>
<keyword evidence="2" id="KW-1133">Transmembrane helix</keyword>
<evidence type="ECO:0000256" key="1">
    <source>
        <dbReference type="SAM" id="MobiDB-lite"/>
    </source>
</evidence>
<dbReference type="GeneID" id="63770964"/>
<feature type="compositionally biased region" description="Polar residues" evidence="1">
    <location>
        <begin position="471"/>
        <end position="481"/>
    </location>
</feature>
<comment type="caution">
    <text evidence="3">The sequence shown here is derived from an EMBL/GenBank/DDBJ whole genome shotgun (WGS) entry which is preliminary data.</text>
</comment>
<keyword evidence="2" id="KW-0812">Transmembrane</keyword>
<gene>
    <name evidence="3" type="ORF">BCR38DRAFT_31939</name>
</gene>
<proteinExistence type="predicted"/>
<evidence type="ECO:0000256" key="2">
    <source>
        <dbReference type="SAM" id="Phobius"/>
    </source>
</evidence>
<dbReference type="AlphaFoldDB" id="A0A1Y2DQ71"/>
<feature type="compositionally biased region" description="Basic and acidic residues" evidence="1">
    <location>
        <begin position="262"/>
        <end position="271"/>
    </location>
</feature>
<keyword evidence="2" id="KW-0472">Membrane</keyword>
<feature type="compositionally biased region" description="Polar residues" evidence="1">
    <location>
        <begin position="370"/>
        <end position="382"/>
    </location>
</feature>
<feature type="region of interest" description="Disordered" evidence="1">
    <location>
        <begin position="471"/>
        <end position="500"/>
    </location>
</feature>
<accession>A0A1Y2DQ71</accession>
<feature type="compositionally biased region" description="Low complexity" evidence="1">
    <location>
        <begin position="292"/>
        <end position="303"/>
    </location>
</feature>
<name>A0A1Y2DQ71_9PEZI</name>
<keyword evidence="4" id="KW-1185">Reference proteome</keyword>
<dbReference type="Proteomes" id="UP000193689">
    <property type="component" value="Unassembled WGS sequence"/>
</dbReference>
<dbReference type="InParanoid" id="A0A1Y2DQ71"/>
<feature type="region of interest" description="Disordered" evidence="1">
    <location>
        <begin position="230"/>
        <end position="459"/>
    </location>
</feature>
<feature type="region of interest" description="Disordered" evidence="1">
    <location>
        <begin position="524"/>
        <end position="552"/>
    </location>
</feature>
<evidence type="ECO:0000313" key="4">
    <source>
        <dbReference type="Proteomes" id="UP000193689"/>
    </source>
</evidence>
<dbReference type="EMBL" id="MCFJ01000010">
    <property type="protein sequence ID" value="ORY61329.1"/>
    <property type="molecule type" value="Genomic_DNA"/>
</dbReference>
<reference evidence="3 4" key="1">
    <citation type="submission" date="2016-07" db="EMBL/GenBank/DDBJ databases">
        <title>Pervasive Adenine N6-methylation of Active Genes in Fungi.</title>
        <authorList>
            <consortium name="DOE Joint Genome Institute"/>
            <person name="Mondo S.J."/>
            <person name="Dannebaum R.O."/>
            <person name="Kuo R.C."/>
            <person name="Labutti K."/>
            <person name="Haridas S."/>
            <person name="Kuo A."/>
            <person name="Salamov A."/>
            <person name="Ahrendt S.R."/>
            <person name="Lipzen A."/>
            <person name="Sullivan W."/>
            <person name="Andreopoulos W.B."/>
            <person name="Clum A."/>
            <person name="Lindquist E."/>
            <person name="Daum C."/>
            <person name="Ramamoorthy G.K."/>
            <person name="Gryganskyi A."/>
            <person name="Culley D."/>
            <person name="Magnuson J.K."/>
            <person name="James T.Y."/>
            <person name="O'Malley M.A."/>
            <person name="Stajich J.E."/>
            <person name="Spatafora J.W."/>
            <person name="Visel A."/>
            <person name="Grigoriev I.V."/>
        </authorList>
    </citation>
    <scope>NUCLEOTIDE SEQUENCE [LARGE SCALE GENOMIC DNA]</scope>
    <source>
        <strain evidence="3 4">CBS 129021</strain>
    </source>
</reference>
<feature type="region of interest" description="Disordered" evidence="1">
    <location>
        <begin position="37"/>
        <end position="58"/>
    </location>
</feature>
<organism evidence="3 4">
    <name type="scientific">Pseudomassariella vexata</name>
    <dbReference type="NCBI Taxonomy" id="1141098"/>
    <lineage>
        <taxon>Eukaryota</taxon>
        <taxon>Fungi</taxon>
        <taxon>Dikarya</taxon>
        <taxon>Ascomycota</taxon>
        <taxon>Pezizomycotina</taxon>
        <taxon>Sordariomycetes</taxon>
        <taxon>Xylariomycetidae</taxon>
        <taxon>Amphisphaeriales</taxon>
        <taxon>Pseudomassariaceae</taxon>
        <taxon>Pseudomassariella</taxon>
    </lineage>
</organism>
<evidence type="ECO:0000313" key="3">
    <source>
        <dbReference type="EMBL" id="ORY61329.1"/>
    </source>
</evidence>